<name>A0A0B7NEK3_9FUNG</name>
<keyword evidence="7" id="KW-0131">Cell cycle</keyword>
<evidence type="ECO:0000256" key="2">
    <source>
        <dbReference type="ARBA" id="ARBA00008029"/>
    </source>
</evidence>
<reference evidence="10 11" key="1">
    <citation type="submission" date="2014-09" db="EMBL/GenBank/DDBJ databases">
        <authorList>
            <person name="Ellenberger Sabrina"/>
        </authorList>
    </citation>
    <scope>NUCLEOTIDE SEQUENCE [LARGE SCALE GENOMIC DNA]</scope>
    <source>
        <strain evidence="10 11">CBS 412.66</strain>
    </source>
</reference>
<dbReference type="PANTHER" id="PTHR23168:SF0">
    <property type="entry name" value="MITOTIC SPINDLE ASSEMBLY CHECKPOINT PROTEIN MAD1"/>
    <property type="match status" value="1"/>
</dbReference>
<dbReference type="AlphaFoldDB" id="A0A0B7NEK3"/>
<feature type="coiled-coil region" evidence="8">
    <location>
        <begin position="466"/>
        <end position="517"/>
    </location>
</feature>
<protein>
    <recommendedName>
        <fullName evidence="3">Spindle assembly checkpoint component MAD1</fullName>
    </recommendedName>
</protein>
<keyword evidence="8" id="KW-0175">Coiled coil</keyword>
<evidence type="ECO:0000256" key="8">
    <source>
        <dbReference type="SAM" id="Coils"/>
    </source>
</evidence>
<feature type="compositionally biased region" description="Acidic residues" evidence="9">
    <location>
        <begin position="795"/>
        <end position="810"/>
    </location>
</feature>
<comment type="similarity">
    <text evidence="2">Belongs to the MAD1 family.</text>
</comment>
<dbReference type="EMBL" id="LN729576">
    <property type="protein sequence ID" value="CEP13376.1"/>
    <property type="molecule type" value="Genomic_DNA"/>
</dbReference>
<feature type="compositionally biased region" description="Polar residues" evidence="9">
    <location>
        <begin position="851"/>
        <end position="863"/>
    </location>
</feature>
<evidence type="ECO:0000256" key="3">
    <source>
        <dbReference type="ARBA" id="ARBA00022019"/>
    </source>
</evidence>
<keyword evidence="5" id="KW-0498">Mitosis</keyword>
<organism evidence="10 11">
    <name type="scientific">Parasitella parasitica</name>
    <dbReference type="NCBI Taxonomy" id="35722"/>
    <lineage>
        <taxon>Eukaryota</taxon>
        <taxon>Fungi</taxon>
        <taxon>Fungi incertae sedis</taxon>
        <taxon>Mucoromycota</taxon>
        <taxon>Mucoromycotina</taxon>
        <taxon>Mucoromycetes</taxon>
        <taxon>Mucorales</taxon>
        <taxon>Mucorineae</taxon>
        <taxon>Mucoraceae</taxon>
        <taxon>Parasitella</taxon>
    </lineage>
</organism>
<sequence length="873" mass="100625">MADIPVKRKRVTTDILSFSSPNVTTFNTNSEKLKHIEALVNKLEVEKATLESKIKFAAVSHRKELDENLKTVSELVESKAENQKRAIYHNERYKDATKTLATMKEKHSSVANGLREQLETSRYRIDELESSLFQTTNEFARHVYSESEKTRQMSSEIKKLNMEVESLKQENQEKSSRIEEGLQREFQLTEKINSLEQQIHDISAYPKNPHAYQQLEIEYQSISKCALDLEANNVKLARELNHYKGISQNIELLRAEKESLSQRLTVVDEIREANFQLEMENIKLKAERAAWASYLESQPNVNSQSPEDIIYGLTQQAEKAVVLRQSIQQYQSQIEKQLDLIKGLEAHVNDLKKAIIQSERTHATDVATREILMKGTASFKRHISALESQLAMYDQAEMMEPDATSYDQIKVKRIQELEELLREHELQITSQAQELVQEKIKNNNAVSFAQPSDGPLQELESGVCLYKMLSELVSKEEKLLQDLEEKSINEALLQRQVQSAKERIEQVCKSIEDRERQMHILTPVAAVKMEEPAKDNEELSTDNQLISDKQPISDEPDVRILELLDNPASKDLAIRTSLLDRLEKENADLLDQIRSNNSNTDVVTVPKSTLFNLETKNQELQGALQSREKRIQRLHSIWEAKVNETSSQIRQLLGYNVIFRNDGVTRLESILVDPTELAFIVKIGDAHGESEKGMLRMVGSKKEHFMQQLEDIYRVYIIQDRNIPAFLSAAAQEFYVNAKQQDTAAEEDDVYMDEETEYDEGFEPYDEETRIHNDPIDDEINDNGHIIRDDYIYTDGDEEERDDYETEEENGIQNENEGHEYDYEGDDGDENEYEEDMEDIEQEDLEEEGFSRSSQNSGQTAATQVFIIDDDED</sequence>
<dbReference type="OrthoDB" id="331602at2759"/>
<evidence type="ECO:0000256" key="1">
    <source>
        <dbReference type="ARBA" id="ARBA00004123"/>
    </source>
</evidence>
<evidence type="ECO:0000256" key="6">
    <source>
        <dbReference type="ARBA" id="ARBA00023242"/>
    </source>
</evidence>
<dbReference type="STRING" id="35722.A0A0B7NEK3"/>
<dbReference type="GO" id="GO:0007094">
    <property type="term" value="P:mitotic spindle assembly checkpoint signaling"/>
    <property type="evidence" value="ECO:0007669"/>
    <property type="project" value="InterPro"/>
</dbReference>
<evidence type="ECO:0000313" key="11">
    <source>
        <dbReference type="Proteomes" id="UP000054107"/>
    </source>
</evidence>
<evidence type="ECO:0000256" key="4">
    <source>
        <dbReference type="ARBA" id="ARBA00022618"/>
    </source>
</evidence>
<gene>
    <name evidence="10" type="primary">PARPA_07437.1 scaffold 27627</name>
</gene>
<dbReference type="PANTHER" id="PTHR23168">
    <property type="entry name" value="MITOTIC SPINDLE ASSEMBLY CHECKPOINT PROTEIN MAD1 MITOTIC ARREST DEFICIENT-LIKE PROTEIN 1"/>
    <property type="match status" value="1"/>
</dbReference>
<feature type="coiled-coil region" evidence="8">
    <location>
        <begin position="33"/>
        <end position="82"/>
    </location>
</feature>
<dbReference type="Pfam" id="PF05557">
    <property type="entry name" value="MAD"/>
    <property type="match status" value="2"/>
</dbReference>
<dbReference type="GO" id="GO:0005635">
    <property type="term" value="C:nuclear envelope"/>
    <property type="evidence" value="ECO:0007669"/>
    <property type="project" value="TreeGrafter"/>
</dbReference>
<feature type="region of interest" description="Disordered" evidence="9">
    <location>
        <begin position="774"/>
        <end position="873"/>
    </location>
</feature>
<dbReference type="GO" id="GO:0072686">
    <property type="term" value="C:mitotic spindle"/>
    <property type="evidence" value="ECO:0007669"/>
    <property type="project" value="TreeGrafter"/>
</dbReference>
<keyword evidence="11" id="KW-1185">Reference proteome</keyword>
<keyword evidence="4" id="KW-0132">Cell division</keyword>
<feature type="coiled-coil region" evidence="8">
    <location>
        <begin position="579"/>
        <end position="630"/>
    </location>
</feature>
<comment type="subcellular location">
    <subcellularLocation>
        <location evidence="1">Nucleus</location>
    </subcellularLocation>
</comment>
<proteinExistence type="inferred from homology"/>
<evidence type="ECO:0000256" key="9">
    <source>
        <dbReference type="SAM" id="MobiDB-lite"/>
    </source>
</evidence>
<keyword evidence="6" id="KW-0539">Nucleus</keyword>
<evidence type="ECO:0000313" key="10">
    <source>
        <dbReference type="EMBL" id="CEP13376.1"/>
    </source>
</evidence>
<feature type="compositionally biased region" description="Acidic residues" evidence="9">
    <location>
        <begin position="823"/>
        <end position="848"/>
    </location>
</feature>
<evidence type="ECO:0000256" key="5">
    <source>
        <dbReference type="ARBA" id="ARBA00022776"/>
    </source>
</evidence>
<dbReference type="InterPro" id="IPR008672">
    <property type="entry name" value="Mad1"/>
</dbReference>
<dbReference type="GO" id="GO:0051301">
    <property type="term" value="P:cell division"/>
    <property type="evidence" value="ECO:0007669"/>
    <property type="project" value="UniProtKB-KW"/>
</dbReference>
<dbReference type="GO" id="GO:0051315">
    <property type="term" value="P:attachment of mitotic spindle microtubules to kinetochore"/>
    <property type="evidence" value="ECO:0007669"/>
    <property type="project" value="TreeGrafter"/>
</dbReference>
<feature type="coiled-coil region" evidence="8">
    <location>
        <begin position="111"/>
        <end position="184"/>
    </location>
</feature>
<feature type="coiled-coil region" evidence="8">
    <location>
        <begin position="327"/>
        <end position="361"/>
    </location>
</feature>
<accession>A0A0B7NEK3</accession>
<dbReference type="Proteomes" id="UP000054107">
    <property type="component" value="Unassembled WGS sequence"/>
</dbReference>
<evidence type="ECO:0000256" key="7">
    <source>
        <dbReference type="ARBA" id="ARBA00023306"/>
    </source>
</evidence>
<feature type="coiled-coil region" evidence="8">
    <location>
        <begin position="243"/>
        <end position="287"/>
    </location>
</feature>
<dbReference type="GO" id="GO:0000776">
    <property type="term" value="C:kinetochore"/>
    <property type="evidence" value="ECO:0007669"/>
    <property type="project" value="TreeGrafter"/>
</dbReference>